<comment type="similarity">
    <text evidence="1">Belongs to the shugoshin family.</text>
</comment>
<evidence type="ECO:0000259" key="4">
    <source>
        <dbReference type="Pfam" id="PF07557"/>
    </source>
</evidence>
<evidence type="ECO:0000313" key="6">
    <source>
        <dbReference type="RefSeq" id="XP_031562365.1"/>
    </source>
</evidence>
<name>A0A6P8IBV7_ACTTE</name>
<keyword evidence="5" id="KW-1185">Reference proteome</keyword>
<dbReference type="GO" id="GO:0005634">
    <property type="term" value="C:nucleus"/>
    <property type="evidence" value="ECO:0007669"/>
    <property type="project" value="InterPro"/>
</dbReference>
<dbReference type="GO" id="GO:0000775">
    <property type="term" value="C:chromosome, centromeric region"/>
    <property type="evidence" value="ECO:0007669"/>
    <property type="project" value="InterPro"/>
</dbReference>
<feature type="compositionally biased region" description="Polar residues" evidence="3">
    <location>
        <begin position="1"/>
        <end position="13"/>
    </location>
</feature>
<gene>
    <name evidence="6" type="primary">LOC116298131</name>
</gene>
<dbReference type="OrthoDB" id="5990092at2759"/>
<evidence type="ECO:0000256" key="1">
    <source>
        <dbReference type="ARBA" id="ARBA00010845"/>
    </source>
</evidence>
<dbReference type="RefSeq" id="XP_031562365.1">
    <property type="nucleotide sequence ID" value="XM_031706505.1"/>
</dbReference>
<feature type="domain" description="Shugoshin C-terminal" evidence="4">
    <location>
        <begin position="118"/>
        <end position="140"/>
    </location>
</feature>
<feature type="region of interest" description="Disordered" evidence="3">
    <location>
        <begin position="91"/>
        <end position="126"/>
    </location>
</feature>
<feature type="region of interest" description="Disordered" evidence="3">
    <location>
        <begin position="1"/>
        <end position="26"/>
    </location>
</feature>
<sequence>MVSMPTNTTTFTPASCPIPMHSCDTTPPPDEPDFMEVTTAELVPMETTATELGNIVTIFSKETNLDSSHLQGVNRISVADITALVPNSDQEVFSDGVDDTSETSDDSQTESLLEKPLRSKRRSSTNVSYAMPSLRSKLRRGDPFTDPFFQGTFCLTKSKRKGSRMSTGCIQKKPRHALTNLTNIITEEQEA</sequence>
<reference evidence="6" key="1">
    <citation type="submission" date="2025-08" db="UniProtKB">
        <authorList>
            <consortium name="RefSeq"/>
        </authorList>
    </citation>
    <scope>IDENTIFICATION</scope>
    <source>
        <tissue evidence="6">Tentacle</tissue>
    </source>
</reference>
<dbReference type="AlphaFoldDB" id="A0A6P8IBV7"/>
<proteinExistence type="inferred from homology"/>
<dbReference type="Proteomes" id="UP000515163">
    <property type="component" value="Unplaced"/>
</dbReference>
<keyword evidence="2" id="KW-0159">Chromosome partition</keyword>
<dbReference type="KEGG" id="aten:116298131"/>
<evidence type="ECO:0000256" key="3">
    <source>
        <dbReference type="SAM" id="MobiDB-lite"/>
    </source>
</evidence>
<evidence type="ECO:0000313" key="5">
    <source>
        <dbReference type="Proteomes" id="UP000515163"/>
    </source>
</evidence>
<organism evidence="5 6">
    <name type="scientific">Actinia tenebrosa</name>
    <name type="common">Australian red waratah sea anemone</name>
    <dbReference type="NCBI Taxonomy" id="6105"/>
    <lineage>
        <taxon>Eukaryota</taxon>
        <taxon>Metazoa</taxon>
        <taxon>Cnidaria</taxon>
        <taxon>Anthozoa</taxon>
        <taxon>Hexacorallia</taxon>
        <taxon>Actiniaria</taxon>
        <taxon>Actiniidae</taxon>
        <taxon>Actinia</taxon>
    </lineage>
</organism>
<protein>
    <submittedName>
        <fullName evidence="6">Shugoshin 1-like</fullName>
    </submittedName>
</protein>
<accession>A0A6P8IBV7</accession>
<dbReference type="InterPro" id="IPR011515">
    <property type="entry name" value="Shugoshin_C"/>
</dbReference>
<evidence type="ECO:0000256" key="2">
    <source>
        <dbReference type="ARBA" id="ARBA00022829"/>
    </source>
</evidence>
<feature type="compositionally biased region" description="Acidic residues" evidence="3">
    <location>
        <begin position="96"/>
        <end position="108"/>
    </location>
</feature>
<dbReference type="Pfam" id="PF07557">
    <property type="entry name" value="Shugoshin_C"/>
    <property type="match status" value="1"/>
</dbReference>
<dbReference type="InParanoid" id="A0A6P8IBV7"/>
<dbReference type="GO" id="GO:0045132">
    <property type="term" value="P:meiotic chromosome segregation"/>
    <property type="evidence" value="ECO:0007669"/>
    <property type="project" value="InterPro"/>
</dbReference>
<dbReference type="GeneID" id="116298131"/>